<reference evidence="2 3" key="1">
    <citation type="journal article" date="2017" name="ISME J.">
        <title>Potential for microbial H2 and metal transformations associated with novel bacteria and archaea in deep terrestrial subsurface sediments.</title>
        <authorList>
            <person name="Hernsdorf A.W."/>
            <person name="Amano Y."/>
            <person name="Miyakawa K."/>
            <person name="Ise K."/>
            <person name="Suzuki Y."/>
            <person name="Anantharaman K."/>
            <person name="Probst A."/>
            <person name="Burstein D."/>
            <person name="Thomas B.C."/>
            <person name="Banfield J.F."/>
        </authorList>
    </citation>
    <scope>NUCLEOTIDE SEQUENCE [LARGE SCALE GENOMIC DNA]</scope>
    <source>
        <strain evidence="2">HGW-Wallbacteria-1</strain>
    </source>
</reference>
<dbReference type="Proteomes" id="UP000233256">
    <property type="component" value="Unassembled WGS sequence"/>
</dbReference>
<sequence length="263" mass="29362">MPFLIFRNSRYHYLDTLAKTPENKPALLLLPGNSTSSAVYQDEIDYFGKNFRVLCPDYCGYGKSHRLQELPVDFWMHNASVCGALADSLNLKSLIVIGTSGGGLIGLCLSIIRPDLVKALVADSIPGDMIPPEVAQSVVNGRQPRTRFQKRLWSRAHGDDWEDVVDADSRLLLRASLLKCGPYHGRIPEIVCPVLFTGSLNDDLIPQIGPRICEVASRIRKSRVALYPSGWHPFMWSMAATFRKEADRFISDCLANQTESRPT</sequence>
<proteinExistence type="predicted"/>
<dbReference type="Gene3D" id="3.40.50.1820">
    <property type="entry name" value="alpha/beta hydrolase"/>
    <property type="match status" value="1"/>
</dbReference>
<dbReference type="AlphaFoldDB" id="A0A2N1PNR3"/>
<dbReference type="PANTHER" id="PTHR43798">
    <property type="entry name" value="MONOACYLGLYCEROL LIPASE"/>
    <property type="match status" value="1"/>
</dbReference>
<evidence type="ECO:0000259" key="1">
    <source>
        <dbReference type="Pfam" id="PF00561"/>
    </source>
</evidence>
<name>A0A2N1PNR3_9BACT</name>
<feature type="domain" description="AB hydrolase-1" evidence="1">
    <location>
        <begin position="25"/>
        <end position="137"/>
    </location>
</feature>
<evidence type="ECO:0000313" key="2">
    <source>
        <dbReference type="EMBL" id="PKK89986.1"/>
    </source>
</evidence>
<protein>
    <recommendedName>
        <fullName evidence="1">AB hydrolase-1 domain-containing protein</fullName>
    </recommendedName>
</protein>
<dbReference type="InterPro" id="IPR000073">
    <property type="entry name" value="AB_hydrolase_1"/>
</dbReference>
<comment type="caution">
    <text evidence="2">The sequence shown here is derived from an EMBL/GenBank/DDBJ whole genome shotgun (WGS) entry which is preliminary data.</text>
</comment>
<accession>A0A2N1PNR3</accession>
<organism evidence="2 3">
    <name type="scientific">Candidatus Wallbacteria bacterium HGW-Wallbacteria-1</name>
    <dbReference type="NCBI Taxonomy" id="2013854"/>
    <lineage>
        <taxon>Bacteria</taxon>
        <taxon>Candidatus Walliibacteriota</taxon>
    </lineage>
</organism>
<dbReference type="EMBL" id="PGXC01000009">
    <property type="protein sequence ID" value="PKK89986.1"/>
    <property type="molecule type" value="Genomic_DNA"/>
</dbReference>
<dbReference type="SUPFAM" id="SSF53474">
    <property type="entry name" value="alpha/beta-Hydrolases"/>
    <property type="match status" value="1"/>
</dbReference>
<dbReference type="InterPro" id="IPR029058">
    <property type="entry name" value="AB_hydrolase_fold"/>
</dbReference>
<dbReference type="Pfam" id="PF00561">
    <property type="entry name" value="Abhydrolase_1"/>
    <property type="match status" value="1"/>
</dbReference>
<dbReference type="InterPro" id="IPR050266">
    <property type="entry name" value="AB_hydrolase_sf"/>
</dbReference>
<gene>
    <name evidence="2" type="ORF">CVV64_11705</name>
</gene>
<evidence type="ECO:0000313" key="3">
    <source>
        <dbReference type="Proteomes" id="UP000233256"/>
    </source>
</evidence>
<dbReference type="GO" id="GO:0016020">
    <property type="term" value="C:membrane"/>
    <property type="evidence" value="ECO:0007669"/>
    <property type="project" value="TreeGrafter"/>
</dbReference>
<dbReference type="PANTHER" id="PTHR43798:SF33">
    <property type="entry name" value="HYDROLASE, PUTATIVE (AFU_ORTHOLOGUE AFUA_2G14860)-RELATED"/>
    <property type="match status" value="1"/>
</dbReference>